<evidence type="ECO:0000313" key="2">
    <source>
        <dbReference type="Proteomes" id="UP000322214"/>
    </source>
</evidence>
<reference evidence="1 2" key="1">
    <citation type="submission" date="2019-08" db="EMBL/GenBank/DDBJ databases">
        <title>Deep-cultivation of Planctomycetes and their phenomic and genomic characterization uncovers novel biology.</title>
        <authorList>
            <person name="Wiegand S."/>
            <person name="Jogler M."/>
            <person name="Boedeker C."/>
            <person name="Pinto D."/>
            <person name="Vollmers J."/>
            <person name="Rivas-Marin E."/>
            <person name="Kohn T."/>
            <person name="Peeters S.H."/>
            <person name="Heuer A."/>
            <person name="Rast P."/>
            <person name="Oberbeckmann S."/>
            <person name="Bunk B."/>
            <person name="Jeske O."/>
            <person name="Meyerdierks A."/>
            <person name="Storesund J.E."/>
            <person name="Kallscheuer N."/>
            <person name="Luecker S."/>
            <person name="Lage O.M."/>
            <person name="Pohl T."/>
            <person name="Merkel B.J."/>
            <person name="Hornburger P."/>
            <person name="Mueller R.-W."/>
            <person name="Bruemmer F."/>
            <person name="Labrenz M."/>
            <person name="Spormann A.M."/>
            <person name="Op den Camp H."/>
            <person name="Overmann J."/>
            <person name="Amann R."/>
            <person name="Jetten M.S.M."/>
            <person name="Mascher T."/>
            <person name="Medema M.H."/>
            <person name="Devos D.P."/>
            <person name="Kaster A.-K."/>
            <person name="Ovreas L."/>
            <person name="Rohde M."/>
            <person name="Galperin M.Y."/>
            <person name="Jogler C."/>
        </authorList>
    </citation>
    <scope>NUCLEOTIDE SEQUENCE [LARGE SCALE GENOMIC DNA]</scope>
    <source>
        <strain evidence="1 2">FC18</strain>
    </source>
</reference>
<dbReference type="KEGG" id="mff:MFFC18_23400"/>
<protein>
    <recommendedName>
        <fullName evidence="3">Signal peptide prediction</fullName>
    </recommendedName>
</protein>
<dbReference type="AlphaFoldDB" id="A0A5B9PBP6"/>
<dbReference type="STRING" id="980251.GCA_001642875_04855"/>
<evidence type="ECO:0008006" key="3">
    <source>
        <dbReference type="Google" id="ProtNLM"/>
    </source>
</evidence>
<dbReference type="Proteomes" id="UP000322214">
    <property type="component" value="Chromosome"/>
</dbReference>
<sequence length="146" mass="16479">MFVKLIQIIWTSPNTLIGLVVGSAGLLTGGKAQIREGCIEFYGGVVEKWLEGLNVFGMTLGHTILGQTKTGLRIVRKHEQVHVRQYERWGPLFLPAYLGWSAWLWMIGKDYYRLNPFEVEAYAIDDPANRNADSDDSDDGIDQSDF</sequence>
<name>A0A5B9PBP6_9BACT</name>
<organism evidence="1 2">
    <name type="scientific">Mariniblastus fucicola</name>
    <dbReference type="NCBI Taxonomy" id="980251"/>
    <lineage>
        <taxon>Bacteria</taxon>
        <taxon>Pseudomonadati</taxon>
        <taxon>Planctomycetota</taxon>
        <taxon>Planctomycetia</taxon>
        <taxon>Pirellulales</taxon>
        <taxon>Pirellulaceae</taxon>
        <taxon>Mariniblastus</taxon>
    </lineage>
</organism>
<proteinExistence type="predicted"/>
<evidence type="ECO:0000313" key="1">
    <source>
        <dbReference type="EMBL" id="QEG22460.1"/>
    </source>
</evidence>
<gene>
    <name evidence="1" type="ORF">MFFC18_23400</name>
</gene>
<dbReference type="OrthoDB" id="274512at2"/>
<keyword evidence="2" id="KW-1185">Reference proteome</keyword>
<dbReference type="EMBL" id="CP042912">
    <property type="protein sequence ID" value="QEG22460.1"/>
    <property type="molecule type" value="Genomic_DNA"/>
</dbReference>
<accession>A0A5B9PBP6</accession>